<dbReference type="CDD" id="cd18785">
    <property type="entry name" value="SF2_C"/>
    <property type="match status" value="1"/>
</dbReference>
<dbReference type="PANTHER" id="PTHR47396:SF1">
    <property type="entry name" value="ATP-DEPENDENT HELICASE IRC3-RELATED"/>
    <property type="match status" value="1"/>
</dbReference>
<dbReference type="Pfam" id="PF04851">
    <property type="entry name" value="ResIII"/>
    <property type="match status" value="1"/>
</dbReference>
<dbReference type="GO" id="GO:0015668">
    <property type="term" value="F:type III site-specific deoxyribonuclease activity"/>
    <property type="evidence" value="ECO:0007669"/>
    <property type="project" value="InterPro"/>
</dbReference>
<sequence length="924" mass="106049">MELQLENLKYQDTAIQAVIKVFDGTEKNTFDNACIEGIRSNFCKLTASQLADNIKAIAKENGIDEETAKYSADNDLCIEMETGTGKTLVYIKTIYELYKHYAFTKFIILVPSIAIRQGTLGTFKTFEKQLESIYGFKVSAFDYDSKKLNKVTNFIEEQHPQVMIMTTAAFASDDRILNRTQREDLFNNLPYIDAIAKVRPIIFMDEPQEGMDSDNMMERLKALSAEERKERYSEKADDREKTIFKTLDPLFKIRYSATHKTVKNLLYRLTPYDSYKQGLVKKIEVLTVTEKNDEATIKIELTATQNGTSEPKAKVKAWKLKAGKFVFEETSWLKVGDNLGEKTNNPSYLNYKIERINKSLKTQKWSITFTNGVELFEKQASGNVENIWALQLEWLIHRHFAKSQKLQQKGIKVLSLIFIDKVSNYMGEEPKIKNLFVEKYKAIYPEYNDGKIPTDQQIQELQGYYFAQNAKGEYSDNEGGLKEQKKIYELILQKKDELLTIGNPIEFVFSHSALGVGWDNPNVFNIATLNTAYSEIRKRQEIGRGLRICVNQNGQRVYDALNAEDADRVNQLTVIPNETYETFVTQYQKEIKDIYGTASAGAGMSHTHKGKPQNEVSFKRNTNSSIDEAFKRFWKALAKKTDYVIAFDEESLIAKATEQINLITISDYVAEVSSRNIGTISEEGIEDSFGGTETYRLKAKFTPLDLVEELSENTGLSYTTLFRIVNNITNLDHIIKNPPQYIHTAAGIIRNIELDEMLRGLDYHLTGEDFPFSFTDFVKNVSKSDYVETPNRGVFDKMLIDSNVEYDFAKATDNQPDIVCFIKLPNWYKIKTPIGEYEPDFGLVMKRKSLKSGDETEYYFVIETKGTNDINDKKALTESEVYKIKCAMKHFETLGVEVHYKAPVKEYHYFQREADKTINALNEK</sequence>
<dbReference type="InterPro" id="IPR045572">
    <property type="entry name" value="RE_endonuc_C"/>
</dbReference>
<accession>A0A644W0N1</accession>
<feature type="domain" description="Helicase/UvrB N-terminal" evidence="1">
    <location>
        <begin position="8"/>
        <end position="206"/>
    </location>
</feature>
<evidence type="ECO:0000259" key="2">
    <source>
        <dbReference type="Pfam" id="PF19778"/>
    </source>
</evidence>
<dbReference type="Pfam" id="PF19778">
    <property type="entry name" value="RE_endonuc"/>
    <property type="match status" value="1"/>
</dbReference>
<dbReference type="SUPFAM" id="SSF52540">
    <property type="entry name" value="P-loop containing nucleoside triphosphate hydrolases"/>
    <property type="match status" value="2"/>
</dbReference>
<dbReference type="EMBL" id="VSSQ01000502">
    <property type="protein sequence ID" value="MPL96272.1"/>
    <property type="molecule type" value="Genomic_DNA"/>
</dbReference>
<dbReference type="InterPro" id="IPR006935">
    <property type="entry name" value="Helicase/UvrB_N"/>
</dbReference>
<gene>
    <name evidence="3" type="ORF">SDC9_42447</name>
</gene>
<comment type="caution">
    <text evidence="3">The sequence shown here is derived from an EMBL/GenBank/DDBJ whole genome shotgun (WGS) entry which is preliminary data.</text>
</comment>
<dbReference type="GO" id="GO:0005829">
    <property type="term" value="C:cytosol"/>
    <property type="evidence" value="ECO:0007669"/>
    <property type="project" value="TreeGrafter"/>
</dbReference>
<reference evidence="3" key="1">
    <citation type="submission" date="2019-08" db="EMBL/GenBank/DDBJ databases">
        <authorList>
            <person name="Kucharzyk K."/>
            <person name="Murdoch R.W."/>
            <person name="Higgins S."/>
            <person name="Loffler F."/>
        </authorList>
    </citation>
    <scope>NUCLEOTIDE SEQUENCE</scope>
</reference>
<organism evidence="3">
    <name type="scientific">bioreactor metagenome</name>
    <dbReference type="NCBI Taxonomy" id="1076179"/>
    <lineage>
        <taxon>unclassified sequences</taxon>
        <taxon>metagenomes</taxon>
        <taxon>ecological metagenomes</taxon>
    </lineage>
</organism>
<protein>
    <submittedName>
        <fullName evidence="3">Uncharacterized protein</fullName>
    </submittedName>
</protein>
<dbReference type="InterPro" id="IPR050742">
    <property type="entry name" value="Helicase_Restrict-Modif_Enz"/>
</dbReference>
<dbReference type="PANTHER" id="PTHR47396">
    <property type="entry name" value="TYPE I RESTRICTION ENZYME ECOKI R PROTEIN"/>
    <property type="match status" value="1"/>
</dbReference>
<feature type="domain" description="Type III restriction enzyme C-terminal endonuclease" evidence="2">
    <location>
        <begin position="792"/>
        <end position="905"/>
    </location>
</feature>
<dbReference type="InterPro" id="IPR027417">
    <property type="entry name" value="P-loop_NTPase"/>
</dbReference>
<evidence type="ECO:0000259" key="1">
    <source>
        <dbReference type="Pfam" id="PF04851"/>
    </source>
</evidence>
<dbReference type="GO" id="GO:0005524">
    <property type="term" value="F:ATP binding"/>
    <property type="evidence" value="ECO:0007669"/>
    <property type="project" value="InterPro"/>
</dbReference>
<dbReference type="AlphaFoldDB" id="A0A644W0N1"/>
<dbReference type="Gene3D" id="3.40.50.300">
    <property type="entry name" value="P-loop containing nucleotide triphosphate hydrolases"/>
    <property type="match status" value="2"/>
</dbReference>
<evidence type="ECO:0000313" key="3">
    <source>
        <dbReference type="EMBL" id="MPL96272.1"/>
    </source>
</evidence>
<dbReference type="GO" id="GO:0003677">
    <property type="term" value="F:DNA binding"/>
    <property type="evidence" value="ECO:0007669"/>
    <property type="project" value="InterPro"/>
</dbReference>
<proteinExistence type="predicted"/>
<name>A0A644W0N1_9ZZZZ</name>